<comment type="caution">
    <text evidence="1">The sequence shown here is derived from an EMBL/GenBank/DDBJ whole genome shotgun (WGS) entry which is preliminary data.</text>
</comment>
<gene>
    <name evidence="1" type="ORF">LGH74_17275</name>
</gene>
<name>A0ABS8AW91_9BACT</name>
<proteinExistence type="predicted"/>
<keyword evidence="2" id="KW-1185">Reference proteome</keyword>
<reference evidence="1" key="1">
    <citation type="submission" date="2021-10" db="EMBL/GenBank/DDBJ databases">
        <authorList>
            <person name="Dean J.D."/>
            <person name="Kim M.K."/>
            <person name="Newey C.N."/>
            <person name="Stoker T.S."/>
            <person name="Thompson D.W."/>
            <person name="Grose J.H."/>
        </authorList>
    </citation>
    <scope>NUCLEOTIDE SEQUENCE</scope>
    <source>
        <strain evidence="1">BT178</strain>
    </source>
</reference>
<dbReference type="RefSeq" id="WP_226177554.1">
    <property type="nucleotide sequence ID" value="NZ_JAJADR010000005.1"/>
</dbReference>
<dbReference type="Proteomes" id="UP001165296">
    <property type="component" value="Unassembled WGS sequence"/>
</dbReference>
<dbReference type="EMBL" id="JAJADR010000005">
    <property type="protein sequence ID" value="MCB2409746.1"/>
    <property type="molecule type" value="Genomic_DNA"/>
</dbReference>
<evidence type="ECO:0000313" key="1">
    <source>
        <dbReference type="EMBL" id="MCB2409746.1"/>
    </source>
</evidence>
<sequence>MEVVSKTIRESLGLPEHGSNEFYKVYLPELKIEEITPDTNKCLYKEYRALKQILNDISELVRFCGFGTTTVFFDKIDEYTLLDSSIKNVASFLESFLRDTTVLMNENYALVFSIWDVVKPELAHKGVRFDKIKPVDITWNSDELKGILNKRVKYFSNSSKSISDLITDDQSIDSIINLASNSPRHMFRILSYIYDVQSNDTNVNTLSFSKEAIKGGQSIYASSFDFYSIYPTSRGSSKDIMLIVNKLLKLNKINFTTRDFQKGLQLQYEGASSNIKTAQDYDLIKEVPNARSTKTYKVKDPIIRHLITIGVKEMQQ</sequence>
<organism evidence="1 2">
    <name type="scientific">Hymenobacter lucidus</name>
    <dbReference type="NCBI Taxonomy" id="2880930"/>
    <lineage>
        <taxon>Bacteria</taxon>
        <taxon>Pseudomonadati</taxon>
        <taxon>Bacteroidota</taxon>
        <taxon>Cytophagia</taxon>
        <taxon>Cytophagales</taxon>
        <taxon>Hymenobacteraceae</taxon>
        <taxon>Hymenobacter</taxon>
    </lineage>
</organism>
<evidence type="ECO:0000313" key="2">
    <source>
        <dbReference type="Proteomes" id="UP001165296"/>
    </source>
</evidence>
<accession>A0ABS8AW91</accession>
<protein>
    <submittedName>
        <fullName evidence="1">Uncharacterized protein</fullName>
    </submittedName>
</protein>